<dbReference type="GO" id="GO:0003677">
    <property type="term" value="F:DNA binding"/>
    <property type="evidence" value="ECO:0007669"/>
    <property type="project" value="UniProtKB-KW"/>
</dbReference>
<dbReference type="PANTHER" id="PTHR46558">
    <property type="entry name" value="TRACRIPTIONAL REGULATORY PROTEIN-RELATED-RELATED"/>
    <property type="match status" value="1"/>
</dbReference>
<dbReference type="SUPFAM" id="SSF47413">
    <property type="entry name" value="lambda repressor-like DNA-binding domains"/>
    <property type="match status" value="1"/>
</dbReference>
<proteinExistence type="predicted"/>
<keyword evidence="1" id="KW-0238">DNA-binding</keyword>
<evidence type="ECO:0000259" key="2">
    <source>
        <dbReference type="PROSITE" id="PS50943"/>
    </source>
</evidence>
<evidence type="ECO:0000256" key="1">
    <source>
        <dbReference type="ARBA" id="ARBA00023125"/>
    </source>
</evidence>
<gene>
    <name evidence="3" type="primary">ygzD</name>
    <name evidence="3" type="ORF">SSCH_220028</name>
</gene>
<organism evidence="3 4">
    <name type="scientific">Syntrophaceticus schinkii</name>
    <dbReference type="NCBI Taxonomy" id="499207"/>
    <lineage>
        <taxon>Bacteria</taxon>
        <taxon>Bacillati</taxon>
        <taxon>Bacillota</taxon>
        <taxon>Clostridia</taxon>
        <taxon>Thermoanaerobacterales</taxon>
        <taxon>Thermoanaerobacterales Family III. Incertae Sedis</taxon>
        <taxon>Syntrophaceticus</taxon>
    </lineage>
</organism>
<dbReference type="RefSeq" id="WP_044664737.1">
    <property type="nucleotide sequence ID" value="NZ_CDRZ01000135.1"/>
</dbReference>
<sequence>MINNIRTMREERGWTQEHLASLVQVSRQTINSLEVGRYKPSIMLALKLAHVFKVPLEDVFRLESTDWE</sequence>
<dbReference type="SMART" id="SM00530">
    <property type="entry name" value="HTH_XRE"/>
    <property type="match status" value="1"/>
</dbReference>
<feature type="domain" description="HTH cro/C1-type" evidence="2">
    <location>
        <begin position="5"/>
        <end position="59"/>
    </location>
</feature>
<accession>A0A0B7MEW4</accession>
<dbReference type="Pfam" id="PF01381">
    <property type="entry name" value="HTH_3"/>
    <property type="match status" value="1"/>
</dbReference>
<dbReference type="AlphaFoldDB" id="A0A0B7MEW4"/>
<reference evidence="4" key="1">
    <citation type="submission" date="2015-01" db="EMBL/GenBank/DDBJ databases">
        <authorList>
            <person name="Manzoor Shahid"/>
            <person name="Zubair Saima"/>
        </authorList>
    </citation>
    <scope>NUCLEOTIDE SEQUENCE [LARGE SCALE GENOMIC DNA]</scope>
    <source>
        <strain evidence="4">Sp3</strain>
    </source>
</reference>
<dbReference type="PROSITE" id="PS50943">
    <property type="entry name" value="HTH_CROC1"/>
    <property type="match status" value="1"/>
</dbReference>
<dbReference type="PANTHER" id="PTHR46558:SF4">
    <property type="entry name" value="DNA-BIDING PHAGE PROTEIN"/>
    <property type="match status" value="1"/>
</dbReference>
<evidence type="ECO:0000313" key="3">
    <source>
        <dbReference type="EMBL" id="CEO88620.1"/>
    </source>
</evidence>
<dbReference type="Gene3D" id="1.10.260.40">
    <property type="entry name" value="lambda repressor-like DNA-binding domains"/>
    <property type="match status" value="1"/>
</dbReference>
<name>A0A0B7MEW4_9FIRM</name>
<keyword evidence="4" id="KW-1185">Reference proteome</keyword>
<evidence type="ECO:0000313" key="4">
    <source>
        <dbReference type="Proteomes" id="UP000046155"/>
    </source>
</evidence>
<dbReference type="InterPro" id="IPR010982">
    <property type="entry name" value="Lambda_DNA-bd_dom_sf"/>
</dbReference>
<dbReference type="EMBL" id="CDRZ01000135">
    <property type="protein sequence ID" value="CEO88620.1"/>
    <property type="molecule type" value="Genomic_DNA"/>
</dbReference>
<protein>
    <submittedName>
        <fullName evidence="3">Uncharacterized HTH-type transcriptional regulator YgzD</fullName>
    </submittedName>
</protein>
<dbReference type="Proteomes" id="UP000046155">
    <property type="component" value="Unassembled WGS sequence"/>
</dbReference>
<dbReference type="OrthoDB" id="9811208at2"/>
<dbReference type="CDD" id="cd00093">
    <property type="entry name" value="HTH_XRE"/>
    <property type="match status" value="1"/>
</dbReference>
<dbReference type="InterPro" id="IPR001387">
    <property type="entry name" value="Cro/C1-type_HTH"/>
</dbReference>